<evidence type="ECO:0000313" key="3">
    <source>
        <dbReference type="EMBL" id="TGK04904.1"/>
    </source>
</evidence>
<protein>
    <recommendedName>
        <fullName evidence="5">Galactose oxidase</fullName>
    </recommendedName>
</protein>
<evidence type="ECO:0008006" key="5">
    <source>
        <dbReference type="Google" id="ProtNLM"/>
    </source>
</evidence>
<dbReference type="InterPro" id="IPR015915">
    <property type="entry name" value="Kelch-typ_b-propeller"/>
</dbReference>
<dbReference type="SMART" id="SM00612">
    <property type="entry name" value="Kelch"/>
    <property type="match status" value="3"/>
</dbReference>
<dbReference type="InterPro" id="IPR006652">
    <property type="entry name" value="Kelch_1"/>
</dbReference>
<dbReference type="Pfam" id="PF01344">
    <property type="entry name" value="Kelch_1"/>
    <property type="match status" value="1"/>
</dbReference>
<accession>A0A4R9G0X5</accession>
<keyword evidence="2" id="KW-0677">Repeat</keyword>
<evidence type="ECO:0000256" key="1">
    <source>
        <dbReference type="ARBA" id="ARBA00022441"/>
    </source>
</evidence>
<keyword evidence="1" id="KW-0880">Kelch repeat</keyword>
<dbReference type="SUPFAM" id="SSF117281">
    <property type="entry name" value="Kelch motif"/>
    <property type="match status" value="2"/>
</dbReference>
<reference evidence="3" key="1">
    <citation type="journal article" date="2019" name="PLoS Negl. Trop. Dis.">
        <title>Revisiting the worldwide diversity of Leptospira species in the environment.</title>
        <authorList>
            <person name="Vincent A.T."/>
            <person name="Schiettekatte O."/>
            <person name="Bourhy P."/>
            <person name="Veyrier F.J."/>
            <person name="Picardeau M."/>
        </authorList>
    </citation>
    <scope>NUCLEOTIDE SEQUENCE [LARGE SCALE GENOMIC DNA]</scope>
    <source>
        <strain evidence="3">SSS9</strain>
    </source>
</reference>
<sequence length="451" mass="48319">MRSLYFIFIILLLGILRCGDSGLSSILGEEASEAGFAYVAKLGPNSAALSWNCSGPAKGNVYSEVGMISDPSSLKTHWIELKYLRPNTEYNAIVTCGSQTILEGKSLRFKTWISNDPPKTRGIWIVGGIGSTAVPVAEIDLFDPVTGIWYPSITSVPTPRVYASILSHKSKIYVIGGMELISGVYTSSSKVEVYDPYLDIWESKASLPFGSQGAVSGSVGDEIYILSGSNSTDMTNGPVFNTILKFYPELGTNGQWISYSSASTIFSRVDMAGCAIDGTIFYSGGRTYNTGSANASTDGFVPPANTTTSFGEPSLVESKHGGVGLCINPSSQDPFPADGVWFAVIGGSTGSGNVFQPATFILPTNKTEFYQLGSGVFTSGPTLPSSLYYPAAQTSYETRQIFVFGGASAINVPEDSVYYLDSGNPILSAWSLHPKTMPRRRYGHKAIRIDR</sequence>
<dbReference type="InterPro" id="IPR051746">
    <property type="entry name" value="Kelch_domain_containing_8"/>
</dbReference>
<dbReference type="Proteomes" id="UP000297453">
    <property type="component" value="Unassembled WGS sequence"/>
</dbReference>
<comment type="caution">
    <text evidence="3">The sequence shown here is derived from an EMBL/GenBank/DDBJ whole genome shotgun (WGS) entry which is preliminary data.</text>
</comment>
<dbReference type="OrthoDB" id="341897at2"/>
<evidence type="ECO:0000313" key="4">
    <source>
        <dbReference type="Proteomes" id="UP000297453"/>
    </source>
</evidence>
<dbReference type="EMBL" id="RQEP01000010">
    <property type="protein sequence ID" value="TGK04904.1"/>
    <property type="molecule type" value="Genomic_DNA"/>
</dbReference>
<dbReference type="PANTHER" id="PTHR46260:SF3">
    <property type="entry name" value="RING-TYPE DOMAIN-CONTAINING PROTEIN"/>
    <property type="match status" value="1"/>
</dbReference>
<dbReference type="PANTHER" id="PTHR46260">
    <property type="entry name" value="RING-TYPE DOMAIN-CONTAINING PROTEIN"/>
    <property type="match status" value="1"/>
</dbReference>
<dbReference type="RefSeq" id="WP_135586897.1">
    <property type="nucleotide sequence ID" value="NZ_RQEP01000010.1"/>
</dbReference>
<dbReference type="AlphaFoldDB" id="A0A4R9G0X5"/>
<dbReference type="Gene3D" id="2.120.10.80">
    <property type="entry name" value="Kelch-type beta propeller"/>
    <property type="match status" value="2"/>
</dbReference>
<proteinExistence type="predicted"/>
<gene>
    <name evidence="3" type="ORF">EHO59_08620</name>
</gene>
<name>A0A4R9G0X5_9LEPT</name>
<organism evidence="3 4">
    <name type="scientific">Leptospira semungkisensis</name>
    <dbReference type="NCBI Taxonomy" id="2484985"/>
    <lineage>
        <taxon>Bacteria</taxon>
        <taxon>Pseudomonadati</taxon>
        <taxon>Spirochaetota</taxon>
        <taxon>Spirochaetia</taxon>
        <taxon>Leptospirales</taxon>
        <taxon>Leptospiraceae</taxon>
        <taxon>Leptospira</taxon>
    </lineage>
</organism>
<keyword evidence="4" id="KW-1185">Reference proteome</keyword>
<evidence type="ECO:0000256" key="2">
    <source>
        <dbReference type="ARBA" id="ARBA00022737"/>
    </source>
</evidence>